<dbReference type="EMBL" id="LN857009">
    <property type="protein sequence ID" value="CDP99440.1"/>
    <property type="molecule type" value="Genomic_DNA"/>
</dbReference>
<proteinExistence type="predicted"/>
<dbReference type="AlphaFoldDB" id="A0A0K0J1G4"/>
<dbReference type="RefSeq" id="XP_042938964.1">
    <property type="nucleotide sequence ID" value="XM_043083030.1"/>
</dbReference>
<evidence type="ECO:0000313" key="4">
    <source>
        <dbReference type="WBParaSite" id="Bm1470.1"/>
    </source>
</evidence>
<sequence>MSSYGEIFNQLCSICLLCLIKYSILKVLPGSLMAF</sequence>
<evidence type="ECO:0000313" key="5">
    <source>
        <dbReference type="WormBase" id="Bm1470"/>
    </source>
</evidence>
<reference evidence="1 3" key="1">
    <citation type="journal article" date="2007" name="Science">
        <title>Draft genome of the filarial nematode parasite Brugia malayi.</title>
        <authorList>
            <person name="Ghedin E."/>
            <person name="Wang S."/>
            <person name="Spiro D."/>
            <person name="Caler E."/>
            <person name="Zhao Q."/>
            <person name="Crabtree J."/>
            <person name="Allen J.E."/>
            <person name="Delcher A.L."/>
            <person name="Guiliano D.B."/>
            <person name="Miranda-Saavedra D."/>
            <person name="Angiuoli S.V."/>
            <person name="Creasy T."/>
            <person name="Amedeo P."/>
            <person name="Haas B."/>
            <person name="El-Sayed N.M."/>
            <person name="Wortman J.R."/>
            <person name="Feldblyum T."/>
            <person name="Tallon L."/>
            <person name="Schatz M."/>
            <person name="Shumway M."/>
            <person name="Koo H."/>
            <person name="Salzberg S.L."/>
            <person name="Schobel S."/>
            <person name="Pertea M."/>
            <person name="Pop M."/>
            <person name="White O."/>
            <person name="Barton G.J."/>
            <person name="Carlow C.K."/>
            <person name="Crawford M.J."/>
            <person name="Daub J."/>
            <person name="Dimmic M.W."/>
            <person name="Estes C.F."/>
            <person name="Foster J.M."/>
            <person name="Ganatra M."/>
            <person name="Gregory W.F."/>
            <person name="Johnson N.M."/>
            <person name="Jin J."/>
            <person name="Komuniecki R."/>
            <person name="Korf I."/>
            <person name="Kumar S."/>
            <person name="Laney S."/>
            <person name="Li B.W."/>
            <person name="Li W."/>
            <person name="Lindblom T.H."/>
            <person name="Lustigman S."/>
            <person name="Ma D."/>
            <person name="Maina C.V."/>
            <person name="Martin D.M."/>
            <person name="McCarter J.P."/>
            <person name="McReynolds L."/>
            <person name="Mitreva M."/>
            <person name="Nutman T.B."/>
            <person name="Parkinson J."/>
            <person name="Peregrin-Alvarez J.M."/>
            <person name="Poole C."/>
            <person name="Ren Q."/>
            <person name="Saunders L."/>
            <person name="Sluder A.E."/>
            <person name="Smith K."/>
            <person name="Stanke M."/>
            <person name="Unnasch T.R."/>
            <person name="Ware J."/>
            <person name="Wei A.D."/>
            <person name="Weil G."/>
            <person name="Williams D.J."/>
            <person name="Zhang Y."/>
            <person name="Williams S.A."/>
            <person name="Fraser-Liggett C."/>
            <person name="Slatko B."/>
            <person name="Blaxter M.L."/>
            <person name="Scott A.L."/>
        </authorList>
    </citation>
    <scope>NUCLEOTIDE SEQUENCE</scope>
    <source>
        <strain evidence="1 3">FR3</strain>
    </source>
</reference>
<evidence type="ECO:0000313" key="2">
    <source>
        <dbReference type="EMBL" id="VIP00397.1"/>
    </source>
</evidence>
<accession>A0A0K0J1G4</accession>
<protein>
    <submittedName>
        <fullName evidence="1 4">Bm1470</fullName>
    </submittedName>
</protein>
<accession>A0A4E9FTP0</accession>
<dbReference type="WBParaSite" id="Bm1470.1">
    <property type="protein sequence ID" value="Bm1470.1"/>
    <property type="gene ID" value="WBGene00221731"/>
</dbReference>
<dbReference type="EMBL" id="CAAKNF010000071">
    <property type="protein sequence ID" value="VIP00397.1"/>
    <property type="molecule type" value="Genomic_DNA"/>
</dbReference>
<reference evidence="4" key="4">
    <citation type="submission" date="2019-12" db="UniProtKB">
        <authorList>
            <consortium name="WormBaseParasite"/>
        </authorList>
    </citation>
    <scope>IDENTIFICATION</scope>
</reference>
<dbReference type="GeneID" id="66058145"/>
<evidence type="ECO:0000313" key="1">
    <source>
        <dbReference type="EMBL" id="CDP99440.1"/>
    </source>
</evidence>
<organism evidence="1">
    <name type="scientific">Brugia malayi</name>
    <name type="common">Filarial nematode worm</name>
    <dbReference type="NCBI Taxonomy" id="6279"/>
    <lineage>
        <taxon>Eukaryota</taxon>
        <taxon>Metazoa</taxon>
        <taxon>Ecdysozoa</taxon>
        <taxon>Nematoda</taxon>
        <taxon>Chromadorea</taxon>
        <taxon>Rhabditida</taxon>
        <taxon>Spirurina</taxon>
        <taxon>Spiruromorpha</taxon>
        <taxon>Filarioidea</taxon>
        <taxon>Onchocercidae</taxon>
        <taxon>Brugia</taxon>
    </lineage>
</organism>
<name>A0A0K0J1G4_BRUMA</name>
<gene>
    <name evidence="1 4 5" type="ORF">Bm1470</name>
    <name evidence="2" type="ORF">BM_BM1470</name>
    <name evidence="1" type="ORF">BM_Bm1470</name>
</gene>
<dbReference type="WormBase" id="Bm1470">
    <property type="protein sequence ID" value="BM27722"/>
    <property type="gene ID" value="WBGene00221731"/>
</dbReference>
<dbReference type="CTD" id="66058145"/>
<dbReference type="KEGG" id="bmy:BM_BM1470"/>
<reference evidence="1" key="2">
    <citation type="submission" date="2012-12" db="EMBL/GenBank/DDBJ databases">
        <authorList>
            <person name="Gao Y.W."/>
            <person name="Fan S.T."/>
            <person name="Sun H.T."/>
            <person name="Wang Z."/>
            <person name="Gao X.L."/>
            <person name="Li Y.G."/>
            <person name="Wang T.C."/>
            <person name="Zhang K."/>
            <person name="Xu W.W."/>
            <person name="Yu Z.J."/>
            <person name="Xia X.Z."/>
        </authorList>
    </citation>
    <scope>NUCLEOTIDE SEQUENCE</scope>
    <source>
        <strain evidence="1">FR3</strain>
    </source>
</reference>
<reference evidence="2" key="3">
    <citation type="submission" date="2019-04" db="EMBL/GenBank/DDBJ databases">
        <authorList>
            <person name="Howe K."/>
            <person name="Paulini M."/>
            <person name="Williams G."/>
        </authorList>
    </citation>
    <scope>NUCLEOTIDE SEQUENCE [LARGE SCALE GENOMIC DNA]</scope>
    <source>
        <strain evidence="2">FR3</strain>
    </source>
</reference>
<dbReference type="Proteomes" id="UP000006672">
    <property type="component" value="Unassembled WGS sequence"/>
</dbReference>
<evidence type="ECO:0000313" key="3">
    <source>
        <dbReference type="Proteomes" id="UP000006672"/>
    </source>
</evidence>
<keyword evidence="3" id="KW-1185">Reference proteome</keyword>